<comment type="caution">
    <text evidence="2">The sequence shown here is derived from an EMBL/GenBank/DDBJ whole genome shotgun (WGS) entry which is preliminary data.</text>
</comment>
<reference evidence="2 3" key="1">
    <citation type="submission" date="2017-09" db="EMBL/GenBank/DDBJ databases">
        <title>Sphingomonas adhaesiva DSM 7418, whole genome shotgun sequence.</title>
        <authorList>
            <person name="Feng G."/>
            <person name="Zhu H."/>
        </authorList>
    </citation>
    <scope>NUCLEOTIDE SEQUENCE [LARGE SCALE GENOMIC DNA]</scope>
    <source>
        <strain evidence="2 3">DSM 7418</strain>
    </source>
</reference>
<dbReference type="Pfam" id="PF07811">
    <property type="entry name" value="TadE"/>
    <property type="match status" value="1"/>
</dbReference>
<dbReference type="AlphaFoldDB" id="A0A2A4IB04"/>
<organism evidence="2 3">
    <name type="scientific">Sphingomonas adhaesiva</name>
    <dbReference type="NCBI Taxonomy" id="28212"/>
    <lineage>
        <taxon>Bacteria</taxon>
        <taxon>Pseudomonadati</taxon>
        <taxon>Pseudomonadota</taxon>
        <taxon>Alphaproteobacteria</taxon>
        <taxon>Sphingomonadales</taxon>
        <taxon>Sphingomonadaceae</taxon>
        <taxon>Sphingomonas</taxon>
    </lineage>
</organism>
<name>A0A2A4IB04_9SPHN</name>
<evidence type="ECO:0000259" key="1">
    <source>
        <dbReference type="Pfam" id="PF07811"/>
    </source>
</evidence>
<accession>A0A2A4IB04</accession>
<dbReference type="Proteomes" id="UP000218323">
    <property type="component" value="Unassembled WGS sequence"/>
</dbReference>
<evidence type="ECO:0000313" key="2">
    <source>
        <dbReference type="EMBL" id="PCG15781.1"/>
    </source>
</evidence>
<feature type="domain" description="TadE-like" evidence="1">
    <location>
        <begin position="29"/>
        <end position="66"/>
    </location>
</feature>
<dbReference type="RefSeq" id="WP_066711887.1">
    <property type="nucleotide sequence ID" value="NZ_JBHIWA010000009.1"/>
</dbReference>
<sequence>MQLIDRRHARMRLLRGRRLLRRLARSRSGVAFLEFALALPIVVPLGLTGTDLSFYAVTQMRLSQAALSLADNASRVGLDTSVGTQQLREVDVNDIFQGLRIQTGQLGLGEQARVTLSSLERNSDGGQWIHWQRCLGTRRGAGWDSEYNDTMGVRGTSFPGVGPASARITAPPGSAVMYVEINYEYRPLIPAMFVASTKLSSYASFVVRDNRELQAGVVASPPAQQMNCTTYST</sequence>
<gene>
    <name evidence="2" type="ORF">COA07_02035</name>
</gene>
<evidence type="ECO:0000313" key="3">
    <source>
        <dbReference type="Proteomes" id="UP000218323"/>
    </source>
</evidence>
<dbReference type="EMBL" id="NWVC01000001">
    <property type="protein sequence ID" value="PCG15781.1"/>
    <property type="molecule type" value="Genomic_DNA"/>
</dbReference>
<dbReference type="InterPro" id="IPR012495">
    <property type="entry name" value="TadE-like_dom"/>
</dbReference>
<keyword evidence="3" id="KW-1185">Reference proteome</keyword>
<protein>
    <recommendedName>
        <fullName evidence="1">TadE-like domain-containing protein</fullName>
    </recommendedName>
</protein>
<proteinExistence type="predicted"/>